<feature type="transmembrane region" description="Helical" evidence="1">
    <location>
        <begin position="52"/>
        <end position="73"/>
    </location>
</feature>
<reference evidence="2" key="1">
    <citation type="submission" date="2014-09" db="EMBL/GenBank/DDBJ databases">
        <authorList>
            <person name="Magalhaes I.L.F."/>
            <person name="Oliveira U."/>
            <person name="Santos F.R."/>
            <person name="Vidigal T.H.D.A."/>
            <person name="Brescovit A.D."/>
            <person name="Santos A.J."/>
        </authorList>
    </citation>
    <scope>NUCLEOTIDE SEQUENCE</scope>
    <source>
        <tissue evidence="2">Shoot tissue taken approximately 20 cm above the soil surface</tissue>
    </source>
</reference>
<proteinExistence type="predicted"/>
<evidence type="ECO:0000256" key="1">
    <source>
        <dbReference type="SAM" id="Phobius"/>
    </source>
</evidence>
<evidence type="ECO:0000313" key="2">
    <source>
        <dbReference type="EMBL" id="JAD20605.1"/>
    </source>
</evidence>
<dbReference type="EMBL" id="GBRH01277290">
    <property type="protein sequence ID" value="JAD20605.1"/>
    <property type="molecule type" value="Transcribed_RNA"/>
</dbReference>
<protein>
    <submittedName>
        <fullName evidence="2">Uncharacterized protein</fullName>
    </submittedName>
</protein>
<keyword evidence="1" id="KW-1133">Transmembrane helix</keyword>
<organism evidence="2">
    <name type="scientific">Arundo donax</name>
    <name type="common">Giant reed</name>
    <name type="synonym">Donax arundinaceus</name>
    <dbReference type="NCBI Taxonomy" id="35708"/>
    <lineage>
        <taxon>Eukaryota</taxon>
        <taxon>Viridiplantae</taxon>
        <taxon>Streptophyta</taxon>
        <taxon>Embryophyta</taxon>
        <taxon>Tracheophyta</taxon>
        <taxon>Spermatophyta</taxon>
        <taxon>Magnoliopsida</taxon>
        <taxon>Liliopsida</taxon>
        <taxon>Poales</taxon>
        <taxon>Poaceae</taxon>
        <taxon>PACMAD clade</taxon>
        <taxon>Arundinoideae</taxon>
        <taxon>Arundineae</taxon>
        <taxon>Arundo</taxon>
    </lineage>
</organism>
<keyword evidence="1" id="KW-0812">Transmembrane</keyword>
<dbReference type="AlphaFoldDB" id="A0A0A8Y6B9"/>
<feature type="transmembrane region" description="Helical" evidence="1">
    <location>
        <begin position="12"/>
        <end position="32"/>
    </location>
</feature>
<accession>A0A0A8Y6B9</accession>
<reference evidence="2" key="2">
    <citation type="journal article" date="2015" name="Data Brief">
        <title>Shoot transcriptome of the giant reed, Arundo donax.</title>
        <authorList>
            <person name="Barrero R.A."/>
            <person name="Guerrero F.D."/>
            <person name="Moolhuijzen P."/>
            <person name="Goolsby J.A."/>
            <person name="Tidwell J."/>
            <person name="Bellgard S.E."/>
            <person name="Bellgard M.I."/>
        </authorList>
    </citation>
    <scope>NUCLEOTIDE SEQUENCE</scope>
    <source>
        <tissue evidence="2">Shoot tissue taken approximately 20 cm above the soil surface</tissue>
    </source>
</reference>
<name>A0A0A8Y6B9_ARUDO</name>
<keyword evidence="1" id="KW-0472">Membrane</keyword>
<sequence>MHLTNQPPHHWYLSLLLVGSFKGVLVLGINLLPGHSSLSVARMLVWTRRTLLMIIMLVVAWLLLLVIRILLAARMPLLVIRMLLEARLLQIGPQM</sequence>